<evidence type="ECO:0000313" key="8">
    <source>
        <dbReference type="EMBL" id="PNG27523.1"/>
    </source>
</evidence>
<dbReference type="InterPro" id="IPR025700">
    <property type="entry name" value="Lys/Orn_oxygenase"/>
</dbReference>
<dbReference type="Gene3D" id="3.50.50.60">
    <property type="entry name" value="FAD/NAD(P)-binding domain"/>
    <property type="match status" value="1"/>
</dbReference>
<dbReference type="EMBL" id="PDZR01000001">
    <property type="protein sequence ID" value="PNG27523.1"/>
    <property type="molecule type" value="Genomic_DNA"/>
</dbReference>
<evidence type="ECO:0000256" key="5">
    <source>
        <dbReference type="ARBA" id="ARBA00022827"/>
    </source>
</evidence>
<keyword evidence="7" id="KW-0560">Oxidoreductase</keyword>
<name>A0A2J7TL72_METSI</name>
<protein>
    <submittedName>
        <fullName evidence="8">Lysine 6-monooxygenase</fullName>
    </submittedName>
</protein>
<evidence type="ECO:0000256" key="3">
    <source>
        <dbReference type="ARBA" id="ARBA00007588"/>
    </source>
</evidence>
<evidence type="ECO:0000256" key="1">
    <source>
        <dbReference type="ARBA" id="ARBA00001974"/>
    </source>
</evidence>
<organism evidence="8 9">
    <name type="scientific">Methylocella silvestris</name>
    <dbReference type="NCBI Taxonomy" id="199596"/>
    <lineage>
        <taxon>Bacteria</taxon>
        <taxon>Pseudomonadati</taxon>
        <taxon>Pseudomonadota</taxon>
        <taxon>Alphaproteobacteria</taxon>
        <taxon>Hyphomicrobiales</taxon>
        <taxon>Beijerinckiaceae</taxon>
        <taxon>Methylocella</taxon>
    </lineage>
</organism>
<dbReference type="PANTHER" id="PTHR42802">
    <property type="entry name" value="MONOOXYGENASE"/>
    <property type="match status" value="1"/>
</dbReference>
<evidence type="ECO:0000256" key="2">
    <source>
        <dbReference type="ARBA" id="ARBA00004924"/>
    </source>
</evidence>
<proteinExistence type="inferred from homology"/>
<evidence type="ECO:0000256" key="6">
    <source>
        <dbReference type="ARBA" id="ARBA00022857"/>
    </source>
</evidence>
<evidence type="ECO:0000256" key="7">
    <source>
        <dbReference type="ARBA" id="ARBA00023002"/>
    </source>
</evidence>
<comment type="cofactor">
    <cofactor evidence="1">
        <name>FAD</name>
        <dbReference type="ChEBI" id="CHEBI:57692"/>
    </cofactor>
</comment>
<sequence>MTTEQTLDLAGIGVGPFNLSLAAHLDSIPELGVRFFEQRDRLDWHPGLMLPNADLQTSFLKDLVTATHPTSPWSFLAYLVAQKRFLKFLNAEFEATPRREFANYLEWAANGLPNLQFNTPVREISFDRSAFKLRFDDASCSARHIALGIGLSPFLPPWADAQLGEDCFHSSKTRRHLDGMTGERIVVIGGGQSGAEIMLHLLSEGRHTPAEIKWVSRRPNFEPLDATPFTNELFTPEYVDSFRRLGEDRRHALVASQKLAADGASASTLRALYRRIYAMKYLEDSDVDIGLLPHRDVIEVDRQGKEFKLVMRNGFDGGIEVITARTIILATGYTFKFPEFLAPLKDRISFDRHGNFILGDDFSVKWDGPRRHHIFALNAGRSSYGVAEPQLSLTAWRSAVIVNALLCKPHFDLSLPPSVMRWSTGDDVYVKSAGGAVSIAG</sequence>
<keyword evidence="6" id="KW-0521">NADP</keyword>
<keyword evidence="4" id="KW-0285">Flavoprotein</keyword>
<reference evidence="8 9" key="1">
    <citation type="submission" date="2017-10" db="EMBL/GenBank/DDBJ databases">
        <title>Genome announcement of Methylocella silvestris TVC from permafrost.</title>
        <authorList>
            <person name="Wang J."/>
            <person name="Geng K."/>
            <person name="Ul-Haque F."/>
            <person name="Crombie A.T."/>
            <person name="Street L.E."/>
            <person name="Wookey P.A."/>
            <person name="Murrell J.C."/>
            <person name="Pratscher J."/>
        </authorList>
    </citation>
    <scope>NUCLEOTIDE SEQUENCE [LARGE SCALE GENOMIC DNA]</scope>
    <source>
        <strain evidence="8 9">TVC</strain>
    </source>
</reference>
<keyword evidence="5" id="KW-0274">FAD</keyword>
<accession>A0A2J7TL72</accession>
<dbReference type="InterPro" id="IPR036188">
    <property type="entry name" value="FAD/NAD-bd_sf"/>
</dbReference>
<dbReference type="RefSeq" id="WP_102841830.1">
    <property type="nucleotide sequence ID" value="NZ_PDZR01000001.1"/>
</dbReference>
<dbReference type="OrthoDB" id="7527071at2"/>
<keyword evidence="8" id="KW-0503">Monooxygenase</keyword>
<dbReference type="AlphaFoldDB" id="A0A2J7TL72"/>
<dbReference type="Pfam" id="PF13434">
    <property type="entry name" value="Lys_Orn_oxgnase"/>
    <property type="match status" value="1"/>
</dbReference>
<gene>
    <name evidence="8" type="ORF">CR492_00890</name>
</gene>
<evidence type="ECO:0000313" key="9">
    <source>
        <dbReference type="Proteomes" id="UP000236286"/>
    </source>
</evidence>
<evidence type="ECO:0000256" key="4">
    <source>
        <dbReference type="ARBA" id="ARBA00022630"/>
    </source>
</evidence>
<dbReference type="PANTHER" id="PTHR42802:SF1">
    <property type="entry name" value="L-ORNITHINE N(5)-MONOOXYGENASE"/>
    <property type="match status" value="1"/>
</dbReference>
<dbReference type="SUPFAM" id="SSF51905">
    <property type="entry name" value="FAD/NAD(P)-binding domain"/>
    <property type="match status" value="2"/>
</dbReference>
<comment type="caution">
    <text evidence="8">The sequence shown here is derived from an EMBL/GenBank/DDBJ whole genome shotgun (WGS) entry which is preliminary data.</text>
</comment>
<dbReference type="Proteomes" id="UP000236286">
    <property type="component" value="Unassembled WGS sequence"/>
</dbReference>
<comment type="pathway">
    <text evidence="2">Siderophore biosynthesis.</text>
</comment>
<dbReference type="GO" id="GO:0004497">
    <property type="term" value="F:monooxygenase activity"/>
    <property type="evidence" value="ECO:0007669"/>
    <property type="project" value="UniProtKB-KW"/>
</dbReference>
<comment type="similarity">
    <text evidence="3">Belongs to the lysine N(6)-hydroxylase/L-ornithine N(5)-oxygenase family.</text>
</comment>